<organism evidence="5 6">
    <name type="scientific">Pyrinomonas methylaliphatogenes</name>
    <dbReference type="NCBI Taxonomy" id="454194"/>
    <lineage>
        <taxon>Bacteria</taxon>
        <taxon>Pseudomonadati</taxon>
        <taxon>Acidobacteriota</taxon>
        <taxon>Blastocatellia</taxon>
        <taxon>Blastocatellales</taxon>
        <taxon>Pyrinomonadaceae</taxon>
        <taxon>Pyrinomonas</taxon>
    </lineage>
</organism>
<dbReference type="SUPFAM" id="SSF53187">
    <property type="entry name" value="Zn-dependent exopeptidases"/>
    <property type="match status" value="1"/>
</dbReference>
<reference evidence="5 6" key="1">
    <citation type="submission" date="2013-12" db="EMBL/GenBank/DDBJ databases">
        <authorList>
            <person name="Stott M."/>
        </authorList>
    </citation>
    <scope>NUCLEOTIDE SEQUENCE [LARGE SCALE GENOMIC DNA]</scope>
    <source>
        <strain evidence="5 6">K22</strain>
    </source>
</reference>
<dbReference type="Proteomes" id="UP000031518">
    <property type="component" value="Unassembled WGS sequence"/>
</dbReference>
<evidence type="ECO:0000313" key="5">
    <source>
        <dbReference type="EMBL" id="CDM64972.1"/>
    </source>
</evidence>
<dbReference type="EC" id="3.4.17.11" evidence="5"/>
<evidence type="ECO:0000256" key="3">
    <source>
        <dbReference type="PIRSR" id="PIRSR037238-1"/>
    </source>
</evidence>
<dbReference type="SUPFAM" id="SSF55031">
    <property type="entry name" value="Bacterial exopeptidase dimerisation domain"/>
    <property type="match status" value="1"/>
</dbReference>
<keyword evidence="2 5" id="KW-0378">Hydrolase</keyword>
<dbReference type="Pfam" id="PF01546">
    <property type="entry name" value="Peptidase_M20"/>
    <property type="match status" value="1"/>
</dbReference>
<feature type="domain" description="Peptidase M20 dimerisation" evidence="4">
    <location>
        <begin position="192"/>
        <end position="284"/>
    </location>
</feature>
<dbReference type="InterPro" id="IPR036264">
    <property type="entry name" value="Bact_exopeptidase_dim_dom"/>
</dbReference>
<evidence type="ECO:0000313" key="6">
    <source>
        <dbReference type="Proteomes" id="UP000031518"/>
    </source>
</evidence>
<evidence type="ECO:0000256" key="1">
    <source>
        <dbReference type="ARBA" id="ARBA00022723"/>
    </source>
</evidence>
<reference evidence="5 6" key="2">
    <citation type="submission" date="2015-01" db="EMBL/GenBank/DDBJ databases">
        <title>Complete genome sequence of Pyrinomonas methylaliphatogenes type strain K22T.</title>
        <authorList>
            <person name="Lee K.C.Y."/>
            <person name="Power J.F."/>
            <person name="Dunfield P.F."/>
            <person name="Morgan X.C."/>
            <person name="Huttenhower C."/>
            <person name="Stott M.B."/>
        </authorList>
    </citation>
    <scope>NUCLEOTIDE SEQUENCE [LARGE SCALE GENOMIC DNA]</scope>
    <source>
        <strain evidence="5 6">K22</strain>
    </source>
</reference>
<dbReference type="Gene3D" id="3.30.70.360">
    <property type="match status" value="1"/>
</dbReference>
<keyword evidence="5" id="KW-0121">Carboxypeptidase</keyword>
<dbReference type="STRING" id="454194.PYK22_00968"/>
<evidence type="ECO:0000256" key="2">
    <source>
        <dbReference type="ARBA" id="ARBA00022801"/>
    </source>
</evidence>
<proteinExistence type="predicted"/>
<dbReference type="InterPro" id="IPR002933">
    <property type="entry name" value="Peptidase_M20"/>
</dbReference>
<dbReference type="Gene3D" id="3.40.630.10">
    <property type="entry name" value="Zn peptidases"/>
    <property type="match status" value="1"/>
</dbReference>
<dbReference type="GO" id="GO:0046872">
    <property type="term" value="F:metal ion binding"/>
    <property type="evidence" value="ECO:0007669"/>
    <property type="project" value="UniProtKB-KW"/>
</dbReference>
<dbReference type="InterPro" id="IPR017150">
    <property type="entry name" value="Pept_M20_glutamate_carboxypep"/>
</dbReference>
<dbReference type="AlphaFoldDB" id="A0A0B6WW49"/>
<dbReference type="PANTHER" id="PTHR43808:SF9">
    <property type="entry name" value="BLL0789 PROTEIN"/>
    <property type="match status" value="1"/>
</dbReference>
<dbReference type="InterPro" id="IPR050072">
    <property type="entry name" value="Peptidase_M20A"/>
</dbReference>
<feature type="active site" evidence="3">
    <location>
        <position position="95"/>
    </location>
</feature>
<dbReference type="PIRSF" id="PIRSF037238">
    <property type="entry name" value="Carboxypeptidase_G2"/>
    <property type="match status" value="1"/>
</dbReference>
<dbReference type="PANTHER" id="PTHR43808">
    <property type="entry name" value="ACETYLORNITHINE DEACETYLASE"/>
    <property type="match status" value="1"/>
</dbReference>
<dbReference type="InterPro" id="IPR011650">
    <property type="entry name" value="Peptidase_M20_dimer"/>
</dbReference>
<dbReference type="RefSeq" id="WP_211197616.1">
    <property type="nucleotide sequence ID" value="NZ_CBXV010000004.1"/>
</dbReference>
<dbReference type="GO" id="GO:0004180">
    <property type="term" value="F:carboxypeptidase activity"/>
    <property type="evidence" value="ECO:0007669"/>
    <property type="project" value="UniProtKB-KW"/>
</dbReference>
<accession>A0A0B6WW49</accession>
<dbReference type="EMBL" id="CBXV010000004">
    <property type="protein sequence ID" value="CDM64972.1"/>
    <property type="molecule type" value="Genomic_DNA"/>
</dbReference>
<gene>
    <name evidence="5" type="ORF">PYK22_00968</name>
</gene>
<dbReference type="CDD" id="cd03885">
    <property type="entry name" value="M20_CPDG2"/>
    <property type="match status" value="1"/>
</dbReference>
<dbReference type="Pfam" id="PF07687">
    <property type="entry name" value="M20_dimer"/>
    <property type="match status" value="1"/>
</dbReference>
<keyword evidence="6" id="KW-1185">Reference proteome</keyword>
<keyword evidence="1" id="KW-0479">Metal-binding</keyword>
<sequence>MEIDRATARRLNAYMEEHLDETLALARQLVETESPSKDAEGSCAVVELLVQTAQRIAGVSAIERRPAGACGEHLRIVFGDVNSGARPVVLLGHTDTVYPRGTIRLQPWREEDGRIYGPGIFDMKINCALALMAMRACAELDLPLARPVVALLTCDEESGSDHGRAIVEAEARRAAHVLVLEPSAPGGCAKTARKGTGIFCLEVEGRAAHAGLEPEKGASAVLELARQIERIYALAAPEKGTTVNVGVVCGGTQVNVVAAHARAEIDIRFSTQAEAERVERALRELKPFDARTRLRLSGGINRPPLERTPAVVALYERARRIASLLDWELCETSVGGASDGNFAAAVGATVLDGLGVAGDGAHSDHEHILVADVARRGALLAALMVAL</sequence>
<keyword evidence="5" id="KW-0645">Protease</keyword>
<feature type="active site" description="Proton acceptor" evidence="3">
    <location>
        <position position="156"/>
    </location>
</feature>
<evidence type="ECO:0000259" key="4">
    <source>
        <dbReference type="Pfam" id="PF07687"/>
    </source>
</evidence>
<protein>
    <submittedName>
        <fullName evidence="5">Acetylornithine deacetylase/succinyldiaminopimelate desuccinylase-like deacylase</fullName>
        <ecNumber evidence="5">3.4.17.11</ecNumber>
    </submittedName>
</protein>
<name>A0A0B6WW49_9BACT</name>